<keyword evidence="1" id="KW-0732">Signal</keyword>
<protein>
    <submittedName>
        <fullName evidence="2">Uncharacterized protein</fullName>
    </submittedName>
</protein>
<feature type="non-terminal residue" evidence="2">
    <location>
        <position position="472"/>
    </location>
</feature>
<sequence length="472" mass="52333">FIMTFNALQLLFVQSICDYSGQIYDFNEKQIASDQFKVSINNTNISTNNTGGFNFSNSSEISEMTVVVSYHDLVVFDDIVQMMEPLQIIILEKIINLQITGCGSNNVDVMYNQSSYVVQCNNHLYLRSLLQYNSTIAISSSGYVQEQIAINPALFDVFEKTVSFAMYQYLTVSLQIVDQNGSAIQESGFVMEISGQNTTCDANGSCSFTPEQNNTIIAIRYHDILLFNDSVLYTDSSVSITQKIAQIDIGNCVQAALTFKEFTSVILCNESQYFIAPSTSGQISVESSNVTTTLLYTSDSFAEFRTVFFIMVYYPVSVQMVNLDNTSIVSDEFIVFVDGKPVNVSAGHFTFNPTQNSSAVNASYHDLLVASSLIQYSPVQQVLTLNKVAKVQFSNCVGSVNLTFGAQNMWVNCNESWYSLLPVNSTTIQVSAAGYSTLTQELNPTNVTAFETTIGFSMIEYQTHTLQIVDQN</sequence>
<dbReference type="EMBL" id="GDID01006936">
    <property type="protein sequence ID" value="JAP89670.1"/>
    <property type="molecule type" value="Transcribed_RNA"/>
</dbReference>
<feature type="chain" id="PRO_5012272182" evidence="1">
    <location>
        <begin position="16"/>
        <end position="472"/>
    </location>
</feature>
<evidence type="ECO:0000256" key="1">
    <source>
        <dbReference type="SAM" id="SignalP"/>
    </source>
</evidence>
<feature type="signal peptide" evidence="1">
    <location>
        <begin position="1"/>
        <end position="15"/>
    </location>
</feature>
<gene>
    <name evidence="2" type="ORF">TPC1_30835</name>
</gene>
<name>A0A146JY45_9EUKA</name>
<proteinExistence type="predicted"/>
<evidence type="ECO:0000313" key="2">
    <source>
        <dbReference type="EMBL" id="JAP89670.1"/>
    </source>
</evidence>
<reference evidence="2" key="1">
    <citation type="submission" date="2015-07" db="EMBL/GenBank/DDBJ databases">
        <title>Adaptation to a free-living lifestyle via gene acquisitions in the diplomonad Trepomonas sp. PC1.</title>
        <authorList>
            <person name="Xu F."/>
            <person name="Jerlstrom-Hultqvist J."/>
            <person name="Kolisko M."/>
            <person name="Simpson A.G.B."/>
            <person name="Roger A.J."/>
            <person name="Svard S.G."/>
            <person name="Andersson J.O."/>
        </authorList>
    </citation>
    <scope>NUCLEOTIDE SEQUENCE</scope>
    <source>
        <strain evidence="2">PC1</strain>
    </source>
</reference>
<accession>A0A146JY45</accession>
<dbReference type="AlphaFoldDB" id="A0A146JY45"/>
<feature type="non-terminal residue" evidence="2">
    <location>
        <position position="1"/>
    </location>
</feature>
<organism evidence="2">
    <name type="scientific">Trepomonas sp. PC1</name>
    <dbReference type="NCBI Taxonomy" id="1076344"/>
    <lineage>
        <taxon>Eukaryota</taxon>
        <taxon>Metamonada</taxon>
        <taxon>Diplomonadida</taxon>
        <taxon>Hexamitidae</taxon>
        <taxon>Hexamitinae</taxon>
        <taxon>Trepomonas</taxon>
    </lineage>
</organism>